<name>A0A8J6AYZ6_9EUKA</name>
<evidence type="ECO:0000256" key="4">
    <source>
        <dbReference type="SAM" id="Coils"/>
    </source>
</evidence>
<dbReference type="PROSITE" id="PS50082">
    <property type="entry name" value="WD_REPEATS_2"/>
    <property type="match status" value="6"/>
</dbReference>
<feature type="repeat" description="WD" evidence="3">
    <location>
        <begin position="248"/>
        <end position="289"/>
    </location>
</feature>
<protein>
    <submittedName>
        <fullName evidence="7">Protein kinase domain</fullName>
    </submittedName>
</protein>
<evidence type="ECO:0000256" key="2">
    <source>
        <dbReference type="ARBA" id="ARBA00022737"/>
    </source>
</evidence>
<dbReference type="Proteomes" id="UP000717585">
    <property type="component" value="Unassembled WGS sequence"/>
</dbReference>
<dbReference type="EMBL" id="JAHDYR010000008">
    <property type="protein sequence ID" value="KAG9395810.1"/>
    <property type="molecule type" value="Genomic_DNA"/>
</dbReference>
<evidence type="ECO:0000256" key="3">
    <source>
        <dbReference type="PROSITE-ProRule" id="PRU00221"/>
    </source>
</evidence>
<evidence type="ECO:0000313" key="7">
    <source>
        <dbReference type="EMBL" id="KAG9395810.1"/>
    </source>
</evidence>
<evidence type="ECO:0000313" key="8">
    <source>
        <dbReference type="Proteomes" id="UP000717585"/>
    </source>
</evidence>
<dbReference type="InterPro" id="IPR019775">
    <property type="entry name" value="WD40_repeat_CS"/>
</dbReference>
<keyword evidence="8" id="KW-1185">Reference proteome</keyword>
<gene>
    <name evidence="7" type="ORF">J8273_2722</name>
</gene>
<dbReference type="OrthoDB" id="538223at2759"/>
<evidence type="ECO:0000256" key="5">
    <source>
        <dbReference type="SAM" id="MobiDB-lite"/>
    </source>
</evidence>
<keyword evidence="7" id="KW-0808">Transferase</keyword>
<dbReference type="InterPro" id="IPR036322">
    <property type="entry name" value="WD40_repeat_dom_sf"/>
</dbReference>
<evidence type="ECO:0000256" key="1">
    <source>
        <dbReference type="ARBA" id="ARBA00022574"/>
    </source>
</evidence>
<dbReference type="InterPro" id="IPR055442">
    <property type="entry name" value="Beta-prop_EML-like_2nd"/>
</dbReference>
<dbReference type="PROSITE" id="PS50294">
    <property type="entry name" value="WD_REPEATS_REGION"/>
    <property type="match status" value="6"/>
</dbReference>
<dbReference type="InterPro" id="IPR015943">
    <property type="entry name" value="WD40/YVTN_repeat-like_dom_sf"/>
</dbReference>
<feature type="repeat" description="WD" evidence="3">
    <location>
        <begin position="165"/>
        <end position="197"/>
    </location>
</feature>
<dbReference type="PRINTS" id="PR00320">
    <property type="entry name" value="GPROTEINBRPT"/>
</dbReference>
<dbReference type="GO" id="GO:0016301">
    <property type="term" value="F:kinase activity"/>
    <property type="evidence" value="ECO:0007669"/>
    <property type="project" value="UniProtKB-KW"/>
</dbReference>
<dbReference type="Pfam" id="PF00400">
    <property type="entry name" value="WD40"/>
    <property type="match status" value="3"/>
</dbReference>
<dbReference type="PANTHER" id="PTHR22847">
    <property type="entry name" value="WD40 REPEAT PROTEIN"/>
    <property type="match status" value="1"/>
</dbReference>
<sequence length="706" mass="76322">MVRIEATFSRSADCRAIDAHIRTASSEQPGSDGIQISKRGETPITIQDLEKVIQVHISRRIEPKELKMVLNEPAVTVTMVDGRLKADHENRVELALEAWNTQPIIDGDDGVCIRTLDGDGAVYGVATSPDGEIFTTSGHHDLPRGRQRGGAFRQWDSATGQCTLDIEHDDKMLCIAVSPDGSTIAYGSHDNIIHLWDATGRVKKKLIGHTDAMCRLAFSNDGCTLVSGSYDDSIEVWDVDTGTSRLKLTEHGNIVYGVAISPDGSAIYSASEDRTIKKWSSDTGECVRTMNHDQPVHSIAVSPDGAIIAFGSKCGTIHFWDSENGQRAQTLDRHFAIVWSLDFSPDGRTLVSGSADGTIKQWDVATGALIRTFSGHEMVVWAVAFSRDGTTIVSGSDDRTAKVWSTLPRTPQFLATVNQLCSSPVAPDADITIDPGDSVALPCDLARILLHFLATGLPRSFTMTLTRPVARVELDENNFIKTDSEDAELVTSIKLFNADRCDQIIADYFLSAASDVFLIDATVDQLRQVVTHVASHAVPSSLTVTTADPATTVTLTDGLFSADRHALEVDAILSEANCHMLLRAIAEQEQNMAMLRAELTTVKTESTAQISMLSAELADLKATLASFCASPQTCPFTEANRASGISYLKATPCSRPPSRPTMALATSRRPLVSSADSAMPDASQRPESPSTRRSSPRPGPGSRRSK</sequence>
<dbReference type="PANTHER" id="PTHR22847:SF637">
    <property type="entry name" value="WD REPEAT DOMAIN 5B"/>
    <property type="match status" value="1"/>
</dbReference>
<dbReference type="GO" id="GO:1990234">
    <property type="term" value="C:transferase complex"/>
    <property type="evidence" value="ECO:0007669"/>
    <property type="project" value="UniProtKB-ARBA"/>
</dbReference>
<reference evidence="7" key="1">
    <citation type="submission" date="2021-05" db="EMBL/GenBank/DDBJ databases">
        <title>A free-living protist that lacks canonical eukaryotic 1 DNA replication and segregation systems.</title>
        <authorList>
            <person name="Salas-Leiva D.E."/>
            <person name="Tromer E.C."/>
            <person name="Curtis B.A."/>
            <person name="Jerlstrom-Hultqvist J."/>
            <person name="Kolisko M."/>
            <person name="Yi Z."/>
            <person name="Salas-Leiva J.S."/>
            <person name="Gallot-Lavallee L."/>
            <person name="Kops G.J.P.L."/>
            <person name="Archibald J.M."/>
            <person name="Simpson A.G.B."/>
            <person name="Roger A.J."/>
        </authorList>
    </citation>
    <scope>NUCLEOTIDE SEQUENCE</scope>
    <source>
        <strain evidence="7">BICM</strain>
    </source>
</reference>
<feature type="repeat" description="WD" evidence="3">
    <location>
        <begin position="373"/>
        <end position="405"/>
    </location>
</feature>
<feature type="coiled-coil region" evidence="4">
    <location>
        <begin position="578"/>
        <end position="605"/>
    </location>
</feature>
<feature type="repeat" description="WD" evidence="3">
    <location>
        <begin position="289"/>
        <end position="330"/>
    </location>
</feature>
<accession>A0A8J6AYZ6</accession>
<proteinExistence type="predicted"/>
<dbReference type="AlphaFoldDB" id="A0A8J6AYZ6"/>
<evidence type="ECO:0000259" key="6">
    <source>
        <dbReference type="Pfam" id="PF23414"/>
    </source>
</evidence>
<dbReference type="InterPro" id="IPR001680">
    <property type="entry name" value="WD40_rpt"/>
</dbReference>
<organism evidence="7 8">
    <name type="scientific">Carpediemonas membranifera</name>
    <dbReference type="NCBI Taxonomy" id="201153"/>
    <lineage>
        <taxon>Eukaryota</taxon>
        <taxon>Metamonada</taxon>
        <taxon>Carpediemonas-like organisms</taxon>
        <taxon>Carpediemonas</taxon>
    </lineage>
</organism>
<keyword evidence="2" id="KW-0677">Repeat</keyword>
<feature type="repeat" description="WD" evidence="3">
    <location>
        <begin position="206"/>
        <end position="247"/>
    </location>
</feature>
<comment type="caution">
    <text evidence="7">The sequence shown here is derived from an EMBL/GenBank/DDBJ whole genome shotgun (WGS) entry which is preliminary data.</text>
</comment>
<dbReference type="Pfam" id="PF23414">
    <property type="entry name" value="Beta-prop_EML_2"/>
    <property type="match status" value="1"/>
</dbReference>
<dbReference type="InterPro" id="IPR020472">
    <property type="entry name" value="WD40_PAC1"/>
</dbReference>
<dbReference type="PROSITE" id="PS00678">
    <property type="entry name" value="WD_REPEATS_1"/>
    <property type="match status" value="1"/>
</dbReference>
<feature type="repeat" description="WD" evidence="3">
    <location>
        <begin position="331"/>
        <end position="372"/>
    </location>
</feature>
<feature type="region of interest" description="Disordered" evidence="5">
    <location>
        <begin position="648"/>
        <end position="706"/>
    </location>
</feature>
<dbReference type="Gene3D" id="2.130.10.10">
    <property type="entry name" value="YVTN repeat-like/Quinoprotein amine dehydrogenase"/>
    <property type="match status" value="3"/>
</dbReference>
<keyword evidence="1 3" id="KW-0853">WD repeat</keyword>
<keyword evidence="7" id="KW-0418">Kinase</keyword>
<dbReference type="SMART" id="SM00320">
    <property type="entry name" value="WD40"/>
    <property type="match status" value="7"/>
</dbReference>
<dbReference type="SUPFAM" id="SSF50978">
    <property type="entry name" value="WD40 repeat-like"/>
    <property type="match status" value="1"/>
</dbReference>
<dbReference type="CDD" id="cd00200">
    <property type="entry name" value="WD40"/>
    <property type="match status" value="1"/>
</dbReference>
<feature type="domain" description="EML-like second beta-propeller" evidence="6">
    <location>
        <begin position="255"/>
        <end position="406"/>
    </location>
</feature>
<keyword evidence="4" id="KW-0175">Coiled coil</keyword>